<dbReference type="RefSeq" id="WP_259083838.1">
    <property type="nucleotide sequence ID" value="NZ_JANTYZ010000007.1"/>
</dbReference>
<accession>A0A9X2RD28</accession>
<name>A0A9X2RD28_9BACT</name>
<proteinExistence type="predicted"/>
<dbReference type="AlphaFoldDB" id="A0A9X2RD28"/>
<evidence type="ECO:0000313" key="1">
    <source>
        <dbReference type="EMBL" id="MCS3865854.1"/>
    </source>
</evidence>
<dbReference type="EMBL" id="JANTYZ010000007">
    <property type="protein sequence ID" value="MCS3865854.1"/>
    <property type="molecule type" value="Genomic_DNA"/>
</dbReference>
<sequence length="106" mass="12575">MDNAFVYEGGDRDRLISAMDCKRYATHRLDISGYSYWKHIHPYVKEVMSHTGRKTIRKGEYMDLLNLIRRSALSIDEAAGIWLDADYWREPDKVRERFEKEIEAFG</sequence>
<dbReference type="Proteomes" id="UP001155034">
    <property type="component" value="Unassembled WGS sequence"/>
</dbReference>
<organism evidence="1 2">
    <name type="scientific">Salinibacter ruber</name>
    <dbReference type="NCBI Taxonomy" id="146919"/>
    <lineage>
        <taxon>Bacteria</taxon>
        <taxon>Pseudomonadati</taxon>
        <taxon>Rhodothermota</taxon>
        <taxon>Rhodothermia</taxon>
        <taxon>Rhodothermales</taxon>
        <taxon>Salinibacteraceae</taxon>
        <taxon>Salinibacter</taxon>
    </lineage>
</organism>
<reference evidence="1" key="1">
    <citation type="submission" date="2022-08" db="EMBL/GenBank/DDBJ databases">
        <title>Genomic Encyclopedia of Type Strains, Phase V (KMG-V): Genome sequencing to study the core and pangenomes of soil and plant-associated prokaryotes.</title>
        <authorList>
            <person name="Whitman W."/>
        </authorList>
    </citation>
    <scope>NUCLEOTIDE SEQUENCE</scope>
    <source>
        <strain evidence="1">SP2016B</strain>
    </source>
</reference>
<gene>
    <name evidence="1" type="ORF">GGP82_002418</name>
</gene>
<comment type="caution">
    <text evidence="1">The sequence shown here is derived from an EMBL/GenBank/DDBJ whole genome shotgun (WGS) entry which is preliminary data.</text>
</comment>
<evidence type="ECO:0000313" key="2">
    <source>
        <dbReference type="Proteomes" id="UP001155034"/>
    </source>
</evidence>
<protein>
    <submittedName>
        <fullName evidence="1">Uncharacterized protein</fullName>
    </submittedName>
</protein>